<protein>
    <submittedName>
        <fullName evidence="7">LysR family transcriptional regulator</fullName>
    </submittedName>
</protein>
<organism evidence="7 8">
    <name type="scientific">Vineibacter terrae</name>
    <dbReference type="NCBI Taxonomy" id="2586908"/>
    <lineage>
        <taxon>Bacteria</taxon>
        <taxon>Pseudomonadati</taxon>
        <taxon>Pseudomonadota</taxon>
        <taxon>Alphaproteobacteria</taxon>
        <taxon>Hyphomicrobiales</taxon>
        <taxon>Vineibacter</taxon>
    </lineage>
</organism>
<dbReference type="GO" id="GO:0043565">
    <property type="term" value="F:sequence-specific DNA binding"/>
    <property type="evidence" value="ECO:0007669"/>
    <property type="project" value="TreeGrafter"/>
</dbReference>
<feature type="region of interest" description="Disordered" evidence="5">
    <location>
        <begin position="306"/>
        <end position="326"/>
    </location>
</feature>
<evidence type="ECO:0000256" key="2">
    <source>
        <dbReference type="ARBA" id="ARBA00023015"/>
    </source>
</evidence>
<dbReference type="InterPro" id="IPR005119">
    <property type="entry name" value="LysR_subst-bd"/>
</dbReference>
<dbReference type="GO" id="GO:0003700">
    <property type="term" value="F:DNA-binding transcription factor activity"/>
    <property type="evidence" value="ECO:0007669"/>
    <property type="project" value="InterPro"/>
</dbReference>
<sequence>MDVELAALFIAVAETGSLAAAARRQNISASFASRRVSQLERELNTRLLNRTTRSLSLTEAGRMFLQWAREAVDRKERLHEQIAALRSAPEGCVRVAIDAWIASSYLPDVLKQFSAAYPEITLSVVTCDYPPDMLDGACDLAVHAGLPPRDDLVGQRAYDYRRFLCAAPAYLERHGTPRTPADLDRHKCLVHGSPAERVWMLRSKTGDVTSVAAQPYVETNSWLLLRTMAIEGLGIAHLGGPLPGADIRSGLLVRVLPELDGIPAGGSRLGVWVIHADAHPPRRVQLLARFLARYLRATISPREAAPRLPPDTLLKRNTTRRRRPAR</sequence>
<dbReference type="Proteomes" id="UP000321638">
    <property type="component" value="Unassembled WGS sequence"/>
</dbReference>
<dbReference type="InterPro" id="IPR036388">
    <property type="entry name" value="WH-like_DNA-bd_sf"/>
</dbReference>
<dbReference type="SUPFAM" id="SSF46785">
    <property type="entry name" value="Winged helix' DNA-binding domain"/>
    <property type="match status" value="1"/>
</dbReference>
<dbReference type="Gene3D" id="3.40.190.290">
    <property type="match status" value="1"/>
</dbReference>
<dbReference type="SUPFAM" id="SSF53850">
    <property type="entry name" value="Periplasmic binding protein-like II"/>
    <property type="match status" value="1"/>
</dbReference>
<dbReference type="RefSeq" id="WP_147846410.1">
    <property type="nucleotide sequence ID" value="NZ_VDUZ01000007.1"/>
</dbReference>
<gene>
    <name evidence="7" type="ORF">FHP25_08035</name>
</gene>
<dbReference type="InterPro" id="IPR058163">
    <property type="entry name" value="LysR-type_TF_proteobact-type"/>
</dbReference>
<keyword evidence="8" id="KW-1185">Reference proteome</keyword>
<dbReference type="EMBL" id="VDUZ01000007">
    <property type="protein sequence ID" value="TXL78142.1"/>
    <property type="molecule type" value="Genomic_DNA"/>
</dbReference>
<dbReference type="PANTHER" id="PTHR30537:SF5">
    <property type="entry name" value="HTH-TYPE TRANSCRIPTIONAL ACTIVATOR TTDR-RELATED"/>
    <property type="match status" value="1"/>
</dbReference>
<evidence type="ECO:0000256" key="1">
    <source>
        <dbReference type="ARBA" id="ARBA00009437"/>
    </source>
</evidence>
<dbReference type="Pfam" id="PF03466">
    <property type="entry name" value="LysR_substrate"/>
    <property type="match status" value="1"/>
</dbReference>
<comment type="caution">
    <text evidence="7">The sequence shown here is derived from an EMBL/GenBank/DDBJ whole genome shotgun (WGS) entry which is preliminary data.</text>
</comment>
<comment type="similarity">
    <text evidence="1">Belongs to the LysR transcriptional regulatory family.</text>
</comment>
<keyword evidence="4" id="KW-0804">Transcription</keyword>
<evidence type="ECO:0000259" key="6">
    <source>
        <dbReference type="PROSITE" id="PS50931"/>
    </source>
</evidence>
<dbReference type="InterPro" id="IPR036390">
    <property type="entry name" value="WH_DNA-bd_sf"/>
</dbReference>
<accession>A0A5C8PRX0</accession>
<keyword evidence="3" id="KW-0238">DNA-binding</keyword>
<dbReference type="GO" id="GO:0006351">
    <property type="term" value="P:DNA-templated transcription"/>
    <property type="evidence" value="ECO:0007669"/>
    <property type="project" value="TreeGrafter"/>
</dbReference>
<dbReference type="CDD" id="cd08422">
    <property type="entry name" value="PBP2_CrgA_like"/>
    <property type="match status" value="1"/>
</dbReference>
<dbReference type="PANTHER" id="PTHR30537">
    <property type="entry name" value="HTH-TYPE TRANSCRIPTIONAL REGULATOR"/>
    <property type="match status" value="1"/>
</dbReference>
<evidence type="ECO:0000313" key="8">
    <source>
        <dbReference type="Proteomes" id="UP000321638"/>
    </source>
</evidence>
<evidence type="ECO:0000256" key="4">
    <source>
        <dbReference type="ARBA" id="ARBA00023163"/>
    </source>
</evidence>
<reference evidence="7 8" key="1">
    <citation type="submission" date="2019-06" db="EMBL/GenBank/DDBJ databases">
        <title>New taxonomy in bacterial strain CC-CFT640, isolated from vineyard.</title>
        <authorList>
            <person name="Lin S.-Y."/>
            <person name="Tsai C.-F."/>
            <person name="Young C.-C."/>
        </authorList>
    </citation>
    <scope>NUCLEOTIDE SEQUENCE [LARGE SCALE GENOMIC DNA]</scope>
    <source>
        <strain evidence="7 8">CC-CFT640</strain>
    </source>
</reference>
<evidence type="ECO:0000313" key="7">
    <source>
        <dbReference type="EMBL" id="TXL78142.1"/>
    </source>
</evidence>
<dbReference type="Pfam" id="PF00126">
    <property type="entry name" value="HTH_1"/>
    <property type="match status" value="1"/>
</dbReference>
<dbReference type="Gene3D" id="1.10.10.10">
    <property type="entry name" value="Winged helix-like DNA-binding domain superfamily/Winged helix DNA-binding domain"/>
    <property type="match status" value="1"/>
</dbReference>
<dbReference type="OrthoDB" id="9812435at2"/>
<proteinExistence type="inferred from homology"/>
<name>A0A5C8PRX0_9HYPH</name>
<evidence type="ECO:0000256" key="3">
    <source>
        <dbReference type="ARBA" id="ARBA00023125"/>
    </source>
</evidence>
<dbReference type="PROSITE" id="PS50931">
    <property type="entry name" value="HTH_LYSR"/>
    <property type="match status" value="1"/>
</dbReference>
<dbReference type="FunFam" id="1.10.10.10:FF:000001">
    <property type="entry name" value="LysR family transcriptional regulator"/>
    <property type="match status" value="1"/>
</dbReference>
<evidence type="ECO:0000256" key="5">
    <source>
        <dbReference type="SAM" id="MobiDB-lite"/>
    </source>
</evidence>
<feature type="domain" description="HTH lysR-type" evidence="6">
    <location>
        <begin position="1"/>
        <end position="58"/>
    </location>
</feature>
<dbReference type="AlphaFoldDB" id="A0A5C8PRX0"/>
<keyword evidence="2" id="KW-0805">Transcription regulation</keyword>
<feature type="compositionally biased region" description="Basic residues" evidence="5">
    <location>
        <begin position="317"/>
        <end position="326"/>
    </location>
</feature>
<dbReference type="InterPro" id="IPR000847">
    <property type="entry name" value="LysR_HTH_N"/>
</dbReference>